<dbReference type="Proteomes" id="UP000727407">
    <property type="component" value="Unassembled WGS sequence"/>
</dbReference>
<evidence type="ECO:0000313" key="1">
    <source>
        <dbReference type="EMBL" id="KAF5887206.1"/>
    </source>
</evidence>
<dbReference type="EMBL" id="QNUK01001124">
    <property type="protein sequence ID" value="KAF5887206.1"/>
    <property type="molecule type" value="Genomic_DNA"/>
</dbReference>
<name>A0A8J4WR19_CLAMG</name>
<protein>
    <submittedName>
        <fullName evidence="1">Phosphoenolpyruvate carboxylase 2</fullName>
    </submittedName>
</protein>
<accession>A0A8J4WR19</accession>
<dbReference type="AlphaFoldDB" id="A0A8J4WR19"/>
<sequence>MNGEEGAHTASTSASRMDQGFLDFLQQQCELDQSIISTFVNEKVADLGAKYSNCNYLFCTINHSFLLILH</sequence>
<reference evidence="1" key="1">
    <citation type="submission" date="2020-07" db="EMBL/GenBank/DDBJ databases">
        <title>Clarias magur genome sequencing, assembly and annotation.</title>
        <authorList>
            <person name="Kushwaha B."/>
            <person name="Kumar R."/>
            <person name="Das P."/>
            <person name="Joshi C.G."/>
            <person name="Kumar D."/>
            <person name="Nagpure N.S."/>
            <person name="Pandey M."/>
            <person name="Agarwal S."/>
            <person name="Srivastava S."/>
            <person name="Singh M."/>
            <person name="Sahoo L."/>
            <person name="Jayasankar P."/>
            <person name="Meher P.K."/>
            <person name="Koringa P.G."/>
            <person name="Iquebal M.A."/>
            <person name="Das S.P."/>
            <person name="Bit A."/>
            <person name="Patnaik S."/>
            <person name="Patel N."/>
            <person name="Shah T.M."/>
            <person name="Hinsu A."/>
            <person name="Jena J.K."/>
        </authorList>
    </citation>
    <scope>NUCLEOTIDE SEQUENCE</scope>
    <source>
        <strain evidence="1">CIFAMagur01</strain>
        <tissue evidence="1">Testis</tissue>
    </source>
</reference>
<gene>
    <name evidence="1" type="primary">pepc2</name>
    <name evidence="1" type="ORF">DAT39_022328</name>
</gene>
<keyword evidence="2" id="KW-1185">Reference proteome</keyword>
<evidence type="ECO:0000313" key="2">
    <source>
        <dbReference type="Proteomes" id="UP000727407"/>
    </source>
</evidence>
<proteinExistence type="predicted"/>
<organism evidence="1 2">
    <name type="scientific">Clarias magur</name>
    <name type="common">Asian catfish</name>
    <name type="synonym">Macropteronotus magur</name>
    <dbReference type="NCBI Taxonomy" id="1594786"/>
    <lineage>
        <taxon>Eukaryota</taxon>
        <taxon>Metazoa</taxon>
        <taxon>Chordata</taxon>
        <taxon>Craniata</taxon>
        <taxon>Vertebrata</taxon>
        <taxon>Euteleostomi</taxon>
        <taxon>Actinopterygii</taxon>
        <taxon>Neopterygii</taxon>
        <taxon>Teleostei</taxon>
        <taxon>Ostariophysi</taxon>
        <taxon>Siluriformes</taxon>
        <taxon>Clariidae</taxon>
        <taxon>Clarias</taxon>
    </lineage>
</organism>
<comment type="caution">
    <text evidence="1">The sequence shown here is derived from an EMBL/GenBank/DDBJ whole genome shotgun (WGS) entry which is preliminary data.</text>
</comment>